<keyword evidence="1" id="KW-0489">Methyltransferase</keyword>
<dbReference type="Pfam" id="PF01596">
    <property type="entry name" value="Methyltransf_3"/>
    <property type="match status" value="1"/>
</dbReference>
<dbReference type="CDD" id="cd02440">
    <property type="entry name" value="AdoMet_MTases"/>
    <property type="match status" value="1"/>
</dbReference>
<dbReference type="SUPFAM" id="SSF53335">
    <property type="entry name" value="S-adenosyl-L-methionine-dependent methyltransferases"/>
    <property type="match status" value="1"/>
</dbReference>
<dbReference type="InterPro" id="IPR002935">
    <property type="entry name" value="SAM_O-MeTrfase"/>
</dbReference>
<comment type="caution">
    <text evidence="4">The sequence shown here is derived from an EMBL/GenBank/DDBJ whole genome shotgun (WGS) entry which is preliminary data.</text>
</comment>
<evidence type="ECO:0000313" key="4">
    <source>
        <dbReference type="EMBL" id="MBU2692137.1"/>
    </source>
</evidence>
<dbReference type="InterPro" id="IPR029063">
    <property type="entry name" value="SAM-dependent_MTases_sf"/>
</dbReference>
<dbReference type="PANTHER" id="PTHR10509:SF14">
    <property type="entry name" value="CAFFEOYL-COA O-METHYLTRANSFERASE 3-RELATED"/>
    <property type="match status" value="1"/>
</dbReference>
<dbReference type="Gene3D" id="3.40.50.150">
    <property type="entry name" value="Vaccinia Virus protein VP39"/>
    <property type="match status" value="1"/>
</dbReference>
<dbReference type="GO" id="GO:0008757">
    <property type="term" value="F:S-adenosylmethionine-dependent methyltransferase activity"/>
    <property type="evidence" value="ECO:0007669"/>
    <property type="project" value="TreeGrafter"/>
</dbReference>
<evidence type="ECO:0000256" key="2">
    <source>
        <dbReference type="ARBA" id="ARBA00022679"/>
    </source>
</evidence>
<sequence length="210" mass="23395">MTIVPEKIGQYLADLHQISDPVIEEMETTARRRHFPIVGSAVGRLLEISARLVNPRNVLELGSGFGYSAYWLARGMAPGAALTVTDHDTGNIEACKKNLSQFSKIFTIHFIQGDALEVLSASDVELDLVFCDVEKNLYPKVIDPIARRLRPGGLFLTDNTLWNGRVAEKEVDDTTKAIQVFNRLMMRDARFQTALLPIRDGVAMAIRLPD</sequence>
<name>A0A948W4E8_UNCEI</name>
<keyword evidence="2" id="KW-0808">Transferase</keyword>
<dbReference type="PROSITE" id="PS51682">
    <property type="entry name" value="SAM_OMT_I"/>
    <property type="match status" value="1"/>
</dbReference>
<dbReference type="PANTHER" id="PTHR10509">
    <property type="entry name" value="O-METHYLTRANSFERASE-RELATED"/>
    <property type="match status" value="1"/>
</dbReference>
<dbReference type="EMBL" id="JAHJDP010000085">
    <property type="protein sequence ID" value="MBU2692137.1"/>
    <property type="molecule type" value="Genomic_DNA"/>
</dbReference>
<dbReference type="AlphaFoldDB" id="A0A948W4E8"/>
<protein>
    <submittedName>
        <fullName evidence="4">O-methyltransferase</fullName>
    </submittedName>
</protein>
<evidence type="ECO:0000256" key="3">
    <source>
        <dbReference type="ARBA" id="ARBA00022691"/>
    </source>
</evidence>
<keyword evidence="3" id="KW-0949">S-adenosyl-L-methionine</keyword>
<proteinExistence type="predicted"/>
<reference evidence="4" key="1">
    <citation type="submission" date="2021-05" db="EMBL/GenBank/DDBJ databases">
        <title>Energy efficiency and biological interactions define the core microbiome of deep oligotrophic groundwater.</title>
        <authorList>
            <person name="Mehrshad M."/>
            <person name="Lopez-Fernandez M."/>
            <person name="Bell E."/>
            <person name="Bernier-Latmani R."/>
            <person name="Bertilsson S."/>
            <person name="Dopson M."/>
        </authorList>
    </citation>
    <scope>NUCLEOTIDE SEQUENCE</scope>
    <source>
        <strain evidence="4">Modern_marine.mb.64</strain>
    </source>
</reference>
<evidence type="ECO:0000256" key="1">
    <source>
        <dbReference type="ARBA" id="ARBA00022603"/>
    </source>
</evidence>
<evidence type="ECO:0000313" key="5">
    <source>
        <dbReference type="Proteomes" id="UP000777784"/>
    </source>
</evidence>
<dbReference type="GO" id="GO:0032259">
    <property type="term" value="P:methylation"/>
    <property type="evidence" value="ECO:0007669"/>
    <property type="project" value="UniProtKB-KW"/>
</dbReference>
<accession>A0A948W4E8</accession>
<dbReference type="Proteomes" id="UP000777784">
    <property type="component" value="Unassembled WGS sequence"/>
</dbReference>
<dbReference type="GO" id="GO:0008171">
    <property type="term" value="F:O-methyltransferase activity"/>
    <property type="evidence" value="ECO:0007669"/>
    <property type="project" value="InterPro"/>
</dbReference>
<dbReference type="InterPro" id="IPR050362">
    <property type="entry name" value="Cation-dep_OMT"/>
</dbReference>
<gene>
    <name evidence="4" type="ORF">KJ970_14545</name>
</gene>
<organism evidence="4 5">
    <name type="scientific">Eiseniibacteriota bacterium</name>
    <dbReference type="NCBI Taxonomy" id="2212470"/>
    <lineage>
        <taxon>Bacteria</taxon>
        <taxon>Candidatus Eiseniibacteriota</taxon>
    </lineage>
</organism>